<dbReference type="InterPro" id="IPR036566">
    <property type="entry name" value="PYNP-like_C_sf"/>
</dbReference>
<dbReference type="Pfam" id="PF00591">
    <property type="entry name" value="Glycos_transf_3"/>
    <property type="match status" value="1"/>
</dbReference>
<keyword evidence="4 7" id="KW-0328">Glycosyltransferase</keyword>
<dbReference type="SUPFAM" id="SSF54680">
    <property type="entry name" value="Pyrimidine nucleoside phosphorylase C-terminal domain"/>
    <property type="match status" value="1"/>
</dbReference>
<comment type="pathway">
    <text evidence="7">Pyrimidine metabolism; dTMP biosynthesis via salvage pathway; dTMP from thymine: step 1/2.</text>
</comment>
<proteinExistence type="inferred from homology"/>
<organism evidence="9 10">
    <name type="scientific">Martelella mediterranea</name>
    <dbReference type="NCBI Taxonomy" id="293089"/>
    <lineage>
        <taxon>Bacteria</taxon>
        <taxon>Pseudomonadati</taxon>
        <taxon>Pseudomonadota</taxon>
        <taxon>Alphaproteobacteria</taxon>
        <taxon>Hyphomicrobiales</taxon>
        <taxon>Aurantimonadaceae</taxon>
        <taxon>Martelella</taxon>
    </lineage>
</organism>
<dbReference type="Gene3D" id="3.90.1170.30">
    <property type="entry name" value="Pyrimidine nucleoside phosphorylase-like, C-terminal domain"/>
    <property type="match status" value="1"/>
</dbReference>
<dbReference type="InterPro" id="IPR036320">
    <property type="entry name" value="Glycosyl_Trfase_fam3_N_dom_sf"/>
</dbReference>
<comment type="caution">
    <text evidence="9">The sequence shown here is derived from an EMBL/GenBank/DDBJ whole genome shotgun (WGS) entry which is preliminary data.</text>
</comment>
<dbReference type="Gene3D" id="1.20.970.10">
    <property type="entry name" value="Transferase, Pyrimidine Nucleoside Phosphorylase, Chain C"/>
    <property type="match status" value="1"/>
</dbReference>
<dbReference type="SUPFAM" id="SSF52418">
    <property type="entry name" value="Nucleoside phosphorylase/phosphoribosyltransferase catalytic domain"/>
    <property type="match status" value="1"/>
</dbReference>
<name>A0A4R3NW22_9HYPH</name>
<dbReference type="GO" id="GO:0006206">
    <property type="term" value="P:pyrimidine nucleobase metabolic process"/>
    <property type="evidence" value="ECO:0007669"/>
    <property type="project" value="InterPro"/>
</dbReference>
<dbReference type="GO" id="GO:0005829">
    <property type="term" value="C:cytosol"/>
    <property type="evidence" value="ECO:0007669"/>
    <property type="project" value="TreeGrafter"/>
</dbReference>
<dbReference type="GO" id="GO:0009032">
    <property type="term" value="F:thymidine phosphorylase activity"/>
    <property type="evidence" value="ECO:0007669"/>
    <property type="project" value="UniProtKB-UniRule"/>
</dbReference>
<evidence type="ECO:0000256" key="1">
    <source>
        <dbReference type="ARBA" id="ARBA00006915"/>
    </source>
</evidence>
<dbReference type="OrthoDB" id="9763887at2"/>
<keyword evidence="10" id="KW-1185">Reference proteome</keyword>
<reference evidence="9 10" key="1">
    <citation type="submission" date="2019-03" db="EMBL/GenBank/DDBJ databases">
        <title>Freshwater and sediment microbial communities from various areas in North America, analyzing microbe dynamics in response to fracking.</title>
        <authorList>
            <person name="Lamendella R."/>
        </authorList>
    </citation>
    <scope>NUCLEOTIDE SEQUENCE [LARGE SCALE GENOMIC DNA]</scope>
    <source>
        <strain evidence="9 10">175.2</strain>
    </source>
</reference>
<evidence type="ECO:0000256" key="6">
    <source>
        <dbReference type="ARBA" id="ARBA00048550"/>
    </source>
</evidence>
<dbReference type="InterPro" id="IPR017872">
    <property type="entry name" value="Pyrmidine_PPase_CS"/>
</dbReference>
<comment type="similarity">
    <text evidence="1 7">Belongs to the thymidine/pyrimidine-nucleoside phosphorylase family.</text>
</comment>
<dbReference type="PANTHER" id="PTHR10515">
    <property type="entry name" value="THYMIDINE PHOSPHORYLASE"/>
    <property type="match status" value="1"/>
</dbReference>
<sequence>MLAQEIIAKKRDGKVLTDTDISGLVKALSDGSLADSQAAAFAMAVYLRGMSDDETVALTLAMRDSGSVLSWEDTGKPIADKHSTGGIGDNVSLMLAPIAAACGLTVPMISGRGLGPTGGTLDKLESIPGYNVSPSQSALKAIVRETGCAIVGQTGDLAPADKRLYAIRDVTATVESMPLIVSSILSKKLAAGLQTLVLDVKAGGGAFMANTDDAIALAKKLVSVANGAGLPATALVTDMNEPLADAVGNAVEIENALAFLKGEKSGTRLQAVVLALAGEMLMGSDIAQSPEEAQIKAEAALTSGAALSCFARMVAGLGGPSDFVEKTERYLPVAPVVRPVPSGQSGFLSACDARAIGLSALTLGGGRKHPDDQIDHSVGFSGLRPLGSPIEVGEPIGFVHARDEASADIATDALQSAYRIDEAQRTVPSLIVARLTGDQ</sequence>
<dbReference type="UniPathway" id="UPA00578">
    <property type="reaction ID" value="UER00638"/>
</dbReference>
<comment type="subunit">
    <text evidence="2 7">Homodimer.</text>
</comment>
<dbReference type="NCBIfam" id="TIGR02644">
    <property type="entry name" value="Y_phosphoryl"/>
    <property type="match status" value="1"/>
</dbReference>
<dbReference type="GO" id="GO:0004645">
    <property type="term" value="F:1,4-alpha-oligoglucan phosphorylase activity"/>
    <property type="evidence" value="ECO:0007669"/>
    <property type="project" value="InterPro"/>
</dbReference>
<feature type="domain" description="Pyrimidine nucleoside phosphorylase C-terminal" evidence="8">
    <location>
        <begin position="347"/>
        <end position="421"/>
    </location>
</feature>
<dbReference type="SMART" id="SM00941">
    <property type="entry name" value="PYNP_C"/>
    <property type="match status" value="1"/>
</dbReference>
<dbReference type="PIRSF" id="PIRSF000478">
    <property type="entry name" value="TP_PyNP"/>
    <property type="match status" value="1"/>
</dbReference>
<dbReference type="GO" id="GO:0046104">
    <property type="term" value="P:thymidine metabolic process"/>
    <property type="evidence" value="ECO:0007669"/>
    <property type="project" value="UniProtKB-UniRule"/>
</dbReference>
<accession>A0A4R3NW22</accession>
<dbReference type="Pfam" id="PF02885">
    <property type="entry name" value="Glycos_trans_3N"/>
    <property type="match status" value="1"/>
</dbReference>
<dbReference type="Pfam" id="PF07831">
    <property type="entry name" value="PYNP_C"/>
    <property type="match status" value="1"/>
</dbReference>
<evidence type="ECO:0000256" key="4">
    <source>
        <dbReference type="ARBA" id="ARBA00022676"/>
    </source>
</evidence>
<dbReference type="InterPro" id="IPR035902">
    <property type="entry name" value="Nuc_phospho_transferase"/>
</dbReference>
<dbReference type="FunFam" id="3.40.1030.10:FF:000003">
    <property type="entry name" value="Pyrimidine-nucleoside phosphorylase"/>
    <property type="match status" value="1"/>
</dbReference>
<dbReference type="EC" id="2.4.2.4" evidence="3 7"/>
<evidence type="ECO:0000259" key="8">
    <source>
        <dbReference type="SMART" id="SM00941"/>
    </source>
</evidence>
<dbReference type="EMBL" id="SMAR01000007">
    <property type="protein sequence ID" value="TCT41124.1"/>
    <property type="molecule type" value="Genomic_DNA"/>
</dbReference>
<dbReference type="HAMAP" id="MF_01628">
    <property type="entry name" value="Thymid_phosp"/>
    <property type="match status" value="1"/>
</dbReference>
<dbReference type="NCBIfam" id="NF004490">
    <property type="entry name" value="PRK05820.1"/>
    <property type="match status" value="1"/>
</dbReference>
<evidence type="ECO:0000256" key="2">
    <source>
        <dbReference type="ARBA" id="ARBA00011738"/>
    </source>
</evidence>
<dbReference type="PANTHER" id="PTHR10515:SF0">
    <property type="entry name" value="THYMIDINE PHOSPHORYLASE"/>
    <property type="match status" value="1"/>
</dbReference>
<keyword evidence="5 7" id="KW-0808">Transferase</keyword>
<dbReference type="Proteomes" id="UP000295097">
    <property type="component" value="Unassembled WGS sequence"/>
</dbReference>
<comment type="function">
    <text evidence="7">The enzymes which catalyze the reversible phosphorolysis of pyrimidine nucleosides are involved in the degradation of these compounds and in their utilization as carbon and energy sources, or in the rescue of pyrimidine bases for nucleotide synthesis.</text>
</comment>
<dbReference type="InterPro" id="IPR018090">
    <property type="entry name" value="Pyrmidine_PPas_bac/euk"/>
</dbReference>
<evidence type="ECO:0000256" key="7">
    <source>
        <dbReference type="HAMAP-Rule" id="MF_01628"/>
    </source>
</evidence>
<dbReference type="InterPro" id="IPR013465">
    <property type="entry name" value="Thymidine_Pase"/>
</dbReference>
<dbReference type="RefSeq" id="WP_132309863.1">
    <property type="nucleotide sequence ID" value="NZ_SMAR01000007.1"/>
</dbReference>
<protein>
    <recommendedName>
        <fullName evidence="3 7">Thymidine phosphorylase</fullName>
        <ecNumber evidence="3 7">2.4.2.4</ecNumber>
    </recommendedName>
    <alternativeName>
        <fullName evidence="7">TdRPase</fullName>
    </alternativeName>
</protein>
<gene>
    <name evidence="7" type="primary">deoA</name>
    <name evidence="9" type="ORF">EDC90_1007100</name>
</gene>
<evidence type="ECO:0000313" key="9">
    <source>
        <dbReference type="EMBL" id="TCT41124.1"/>
    </source>
</evidence>
<evidence type="ECO:0000256" key="3">
    <source>
        <dbReference type="ARBA" id="ARBA00011892"/>
    </source>
</evidence>
<comment type="catalytic activity">
    <reaction evidence="6 7">
        <text>thymidine + phosphate = 2-deoxy-alpha-D-ribose 1-phosphate + thymine</text>
        <dbReference type="Rhea" id="RHEA:16037"/>
        <dbReference type="ChEBI" id="CHEBI:17748"/>
        <dbReference type="ChEBI" id="CHEBI:17821"/>
        <dbReference type="ChEBI" id="CHEBI:43474"/>
        <dbReference type="ChEBI" id="CHEBI:57259"/>
        <dbReference type="EC" id="2.4.2.4"/>
    </reaction>
</comment>
<dbReference type="AlphaFoldDB" id="A0A4R3NW22"/>
<dbReference type="NCBIfam" id="TIGR02643">
    <property type="entry name" value="T_phosphoryl"/>
    <property type="match status" value="1"/>
</dbReference>
<dbReference type="InterPro" id="IPR013102">
    <property type="entry name" value="PYNP_C"/>
</dbReference>
<dbReference type="Gene3D" id="3.40.1030.10">
    <property type="entry name" value="Nucleoside phosphorylase/phosphoribosyltransferase catalytic domain"/>
    <property type="match status" value="1"/>
</dbReference>
<dbReference type="SUPFAM" id="SSF47648">
    <property type="entry name" value="Nucleoside phosphorylase/phosphoribosyltransferase N-terminal domain"/>
    <property type="match status" value="1"/>
</dbReference>
<evidence type="ECO:0000256" key="5">
    <source>
        <dbReference type="ARBA" id="ARBA00022679"/>
    </source>
</evidence>
<dbReference type="PROSITE" id="PS00647">
    <property type="entry name" value="THYMID_PHOSPHORYLASE"/>
    <property type="match status" value="1"/>
</dbReference>
<dbReference type="InterPro" id="IPR000312">
    <property type="entry name" value="Glycosyl_Trfase_fam3"/>
</dbReference>
<evidence type="ECO:0000313" key="10">
    <source>
        <dbReference type="Proteomes" id="UP000295097"/>
    </source>
</evidence>
<dbReference type="InterPro" id="IPR000053">
    <property type="entry name" value="Thymidine/pyrmidine_PPase"/>
</dbReference>
<dbReference type="InterPro" id="IPR017459">
    <property type="entry name" value="Glycosyl_Trfase_fam3_N_dom"/>
</dbReference>